<evidence type="ECO:0000313" key="3">
    <source>
        <dbReference type="Proteomes" id="UP000660454"/>
    </source>
</evidence>
<evidence type="ECO:0000256" key="1">
    <source>
        <dbReference type="SAM" id="MobiDB-lite"/>
    </source>
</evidence>
<organism evidence="2 3">
    <name type="scientific">Microbispora siamensis</name>
    <dbReference type="NCBI Taxonomy" id="564413"/>
    <lineage>
        <taxon>Bacteria</taxon>
        <taxon>Bacillati</taxon>
        <taxon>Actinomycetota</taxon>
        <taxon>Actinomycetes</taxon>
        <taxon>Streptosporangiales</taxon>
        <taxon>Streptosporangiaceae</taxon>
        <taxon>Microbispora</taxon>
    </lineage>
</organism>
<evidence type="ECO:0000313" key="2">
    <source>
        <dbReference type="EMBL" id="GIH64698.1"/>
    </source>
</evidence>
<accession>A0ABQ4GTI1</accession>
<keyword evidence="3" id="KW-1185">Reference proteome</keyword>
<name>A0ABQ4GTI1_9ACTN</name>
<protein>
    <recommendedName>
        <fullName evidence="4">Transposase</fullName>
    </recommendedName>
</protein>
<proteinExistence type="predicted"/>
<evidence type="ECO:0008006" key="4">
    <source>
        <dbReference type="Google" id="ProtNLM"/>
    </source>
</evidence>
<dbReference type="EMBL" id="BOOF01000033">
    <property type="protein sequence ID" value="GIH64698.1"/>
    <property type="molecule type" value="Genomic_DNA"/>
</dbReference>
<gene>
    <name evidence="2" type="ORF">Msi02_55150</name>
</gene>
<feature type="compositionally biased region" description="Basic residues" evidence="1">
    <location>
        <begin position="120"/>
        <end position="129"/>
    </location>
</feature>
<comment type="caution">
    <text evidence="2">The sequence shown here is derived from an EMBL/GenBank/DDBJ whole genome shotgun (WGS) entry which is preliminary data.</text>
</comment>
<reference evidence="2 3" key="1">
    <citation type="submission" date="2021-01" db="EMBL/GenBank/DDBJ databases">
        <title>Whole genome shotgun sequence of Microbispora siamensis NBRC 104113.</title>
        <authorList>
            <person name="Komaki H."/>
            <person name="Tamura T."/>
        </authorList>
    </citation>
    <scope>NUCLEOTIDE SEQUENCE [LARGE SCALE GENOMIC DNA]</scope>
    <source>
        <strain evidence="2 3">NBRC 104113</strain>
    </source>
</reference>
<sequence length="129" mass="14586">MAVAGSVDPDRWVVTLNELMTRIAHRFSRIEPRRAANAYVRGLLSDVERKNCWALTGRPPRSAAHVPDDHWHLHSAGRGAKGHRWYAWAWTRIDTHRPGHRGAGLLPLLRAPADTTGRPGAHRRHPLDH</sequence>
<dbReference type="Proteomes" id="UP000660454">
    <property type="component" value="Unassembled WGS sequence"/>
</dbReference>
<feature type="region of interest" description="Disordered" evidence="1">
    <location>
        <begin position="110"/>
        <end position="129"/>
    </location>
</feature>